<keyword evidence="3" id="KW-1185">Reference proteome</keyword>
<feature type="region of interest" description="Disordered" evidence="1">
    <location>
        <begin position="1"/>
        <end position="66"/>
    </location>
</feature>
<dbReference type="EMBL" id="JAHRHJ020000001">
    <property type="protein sequence ID" value="KAH9330060.1"/>
    <property type="molecule type" value="Genomic_DNA"/>
</dbReference>
<gene>
    <name evidence="2" type="ORF">KI387_002168</name>
</gene>
<evidence type="ECO:0000256" key="1">
    <source>
        <dbReference type="SAM" id="MobiDB-lite"/>
    </source>
</evidence>
<name>A0AA38H0L5_TAXCH</name>
<proteinExistence type="predicted"/>
<evidence type="ECO:0000313" key="2">
    <source>
        <dbReference type="EMBL" id="KAH9330060.1"/>
    </source>
</evidence>
<dbReference type="AlphaFoldDB" id="A0AA38H0L5"/>
<feature type="non-terminal residue" evidence="2">
    <location>
        <position position="1"/>
    </location>
</feature>
<reference evidence="2 3" key="1">
    <citation type="journal article" date="2021" name="Nat. Plants">
        <title>The Taxus genome provides insights into paclitaxel biosynthesis.</title>
        <authorList>
            <person name="Xiong X."/>
            <person name="Gou J."/>
            <person name="Liao Q."/>
            <person name="Li Y."/>
            <person name="Zhou Q."/>
            <person name="Bi G."/>
            <person name="Li C."/>
            <person name="Du R."/>
            <person name="Wang X."/>
            <person name="Sun T."/>
            <person name="Guo L."/>
            <person name="Liang H."/>
            <person name="Lu P."/>
            <person name="Wu Y."/>
            <person name="Zhang Z."/>
            <person name="Ro D.K."/>
            <person name="Shang Y."/>
            <person name="Huang S."/>
            <person name="Yan J."/>
        </authorList>
    </citation>
    <scope>NUCLEOTIDE SEQUENCE [LARGE SCALE GENOMIC DNA]</scope>
    <source>
        <strain evidence="2">Ta-2019</strain>
    </source>
</reference>
<accession>A0AA38H0L5</accession>
<comment type="caution">
    <text evidence="2">The sequence shown here is derived from an EMBL/GenBank/DDBJ whole genome shotgun (WGS) entry which is preliminary data.</text>
</comment>
<protein>
    <submittedName>
        <fullName evidence="2">Uncharacterized protein</fullName>
    </submittedName>
</protein>
<evidence type="ECO:0000313" key="3">
    <source>
        <dbReference type="Proteomes" id="UP000824469"/>
    </source>
</evidence>
<dbReference type="Proteomes" id="UP000824469">
    <property type="component" value="Unassembled WGS sequence"/>
</dbReference>
<feature type="compositionally biased region" description="Basic and acidic residues" evidence="1">
    <location>
        <begin position="8"/>
        <end position="20"/>
    </location>
</feature>
<organism evidence="2 3">
    <name type="scientific">Taxus chinensis</name>
    <name type="common">Chinese yew</name>
    <name type="synonym">Taxus wallichiana var. chinensis</name>
    <dbReference type="NCBI Taxonomy" id="29808"/>
    <lineage>
        <taxon>Eukaryota</taxon>
        <taxon>Viridiplantae</taxon>
        <taxon>Streptophyta</taxon>
        <taxon>Embryophyta</taxon>
        <taxon>Tracheophyta</taxon>
        <taxon>Spermatophyta</taxon>
        <taxon>Pinopsida</taxon>
        <taxon>Pinidae</taxon>
        <taxon>Conifers II</taxon>
        <taxon>Cupressales</taxon>
        <taxon>Taxaceae</taxon>
        <taxon>Taxus</taxon>
    </lineage>
</organism>
<sequence length="264" mass="29506">MGESTHLLSKEEKVRTEIHGQPEAPCEQPRASPNVPQKGAIQPYVPPHQRQASERDTHDTMDESSKKGLHCEVMVSNSKVVFDDANHMSSGNKVDEKTREEETMKVGNTFISFSRDPKFHTSKKEEKLKEQEGKALMYSGATHNCTHEGLMKKIVLENKDGNKSNETLTDESSTPCSKKIQQFPVTLGEHKCVGCSMVACSRRVHTNHMELKFLKDGKGIVLKGLPNNAPKKAFIKRLEGVYNGIQASCHTSEKSEMMVQQSLQ</sequence>
<feature type="compositionally biased region" description="Basic and acidic residues" evidence="1">
    <location>
        <begin position="51"/>
        <end position="66"/>
    </location>
</feature>